<evidence type="ECO:0000256" key="2">
    <source>
        <dbReference type="ARBA" id="ARBA00022741"/>
    </source>
</evidence>
<dbReference type="Gene3D" id="1.10.510.10">
    <property type="entry name" value="Transferase(Phosphotransferase) domain 1"/>
    <property type="match status" value="1"/>
</dbReference>
<dbReference type="InterPro" id="IPR000719">
    <property type="entry name" value="Prot_kinase_dom"/>
</dbReference>
<gene>
    <name evidence="7" type="ORF">F3Y22_tig00109916pilonHSYRG00045</name>
</gene>
<keyword evidence="7" id="KW-0347">Helicase</keyword>
<dbReference type="PROSITE" id="PS50011">
    <property type="entry name" value="PROTEIN_KINASE_DOM"/>
    <property type="match status" value="1"/>
</dbReference>
<dbReference type="InterPro" id="IPR052059">
    <property type="entry name" value="CR_Ser/Thr_kinase"/>
</dbReference>
<dbReference type="PANTHER" id="PTHR47973">
    <property type="entry name" value="CYSTEINE-RICH RECEPTOR-LIKE PROTEIN KINASE 3"/>
    <property type="match status" value="1"/>
</dbReference>
<organism evidence="7">
    <name type="scientific">Hibiscus syriacus</name>
    <name type="common">Rose of Sharon</name>
    <dbReference type="NCBI Taxonomy" id="106335"/>
    <lineage>
        <taxon>Eukaryota</taxon>
        <taxon>Viridiplantae</taxon>
        <taxon>Streptophyta</taxon>
        <taxon>Embryophyta</taxon>
        <taxon>Tracheophyta</taxon>
        <taxon>Spermatophyta</taxon>
        <taxon>Magnoliopsida</taxon>
        <taxon>eudicotyledons</taxon>
        <taxon>Gunneridae</taxon>
        <taxon>Pentapetalae</taxon>
        <taxon>rosids</taxon>
        <taxon>malvids</taxon>
        <taxon>Malvales</taxon>
        <taxon>Malvaceae</taxon>
        <taxon>Malvoideae</taxon>
        <taxon>Hibiscus</taxon>
    </lineage>
</organism>
<evidence type="ECO:0000313" key="7">
    <source>
        <dbReference type="EMBL" id="KAE8720113.1"/>
    </source>
</evidence>
<feature type="region of interest" description="Disordered" evidence="5">
    <location>
        <begin position="186"/>
        <end position="207"/>
    </location>
</feature>
<dbReference type="GO" id="GO:0004672">
    <property type="term" value="F:protein kinase activity"/>
    <property type="evidence" value="ECO:0007669"/>
    <property type="project" value="InterPro"/>
</dbReference>
<feature type="domain" description="Protein kinase" evidence="6">
    <location>
        <begin position="1"/>
        <end position="156"/>
    </location>
</feature>
<dbReference type="Pfam" id="PF00069">
    <property type="entry name" value="Pkinase"/>
    <property type="match status" value="1"/>
</dbReference>
<evidence type="ECO:0000259" key="6">
    <source>
        <dbReference type="PROSITE" id="PS50011"/>
    </source>
</evidence>
<dbReference type="InterPro" id="IPR011009">
    <property type="entry name" value="Kinase-like_dom_sf"/>
</dbReference>
<dbReference type="AlphaFoldDB" id="A0A6A3BTU0"/>
<comment type="caution">
    <text evidence="7">The sequence shown here is derived from an EMBL/GenBank/DDBJ whole genome shotgun (WGS) entry which is preliminary data.</text>
</comment>
<accession>A0A6A3BTU0</accession>
<protein>
    <submittedName>
        <fullName evidence="7">DNA helicase</fullName>
    </submittedName>
</protein>
<reference evidence="7" key="1">
    <citation type="submission" date="2019-09" db="EMBL/GenBank/DDBJ databases">
        <title>Draft genome information of white flower Hibiscus syriacus.</title>
        <authorList>
            <person name="Kim Y.-M."/>
        </authorList>
    </citation>
    <scope>NUCLEOTIDE SEQUENCE [LARGE SCALE GENOMIC DNA]</scope>
    <source>
        <strain evidence="7">YM2019G1</strain>
        <tissue evidence="7">Leaf</tissue>
    </source>
</reference>
<dbReference type="EMBL" id="VEPZ02000775">
    <property type="protein sequence ID" value="KAE8720113.1"/>
    <property type="molecule type" value="Genomic_DNA"/>
</dbReference>
<dbReference type="GO" id="GO:0004386">
    <property type="term" value="F:helicase activity"/>
    <property type="evidence" value="ECO:0007669"/>
    <property type="project" value="UniProtKB-KW"/>
</dbReference>
<proteinExistence type="predicted"/>
<keyword evidence="3" id="KW-0418">Kinase</keyword>
<evidence type="ECO:0000256" key="4">
    <source>
        <dbReference type="ARBA" id="ARBA00022840"/>
    </source>
</evidence>
<evidence type="ECO:0000256" key="3">
    <source>
        <dbReference type="ARBA" id="ARBA00022777"/>
    </source>
</evidence>
<sequence>MFFLDENLNPKIADFGLVRCLAPDRSHLSTGVAGTLGYMAPEYLVRGQLTEKADVYSFGVLVLEIVCGKRNTTFSKDSASLVQTVWTLYRSNSLGEAVDCCIRDEISAEEAPNYVLQIGLLCTQASVSLRPSMAEVVHMLTDKECEIPVASQPPFLNANVKESESSTKSYYSSDSYVSNAVRKIQGSGTFSESSRTGSSDDASKTPS</sequence>
<dbReference type="GO" id="GO:0005524">
    <property type="term" value="F:ATP binding"/>
    <property type="evidence" value="ECO:0007669"/>
    <property type="project" value="UniProtKB-KW"/>
</dbReference>
<evidence type="ECO:0000256" key="1">
    <source>
        <dbReference type="ARBA" id="ARBA00022679"/>
    </source>
</evidence>
<keyword evidence="7" id="KW-0378">Hydrolase</keyword>
<keyword evidence="1" id="KW-0808">Transferase</keyword>
<keyword evidence="4" id="KW-0067">ATP-binding</keyword>
<dbReference type="SUPFAM" id="SSF56112">
    <property type="entry name" value="Protein kinase-like (PK-like)"/>
    <property type="match status" value="1"/>
</dbReference>
<evidence type="ECO:0000256" key="5">
    <source>
        <dbReference type="SAM" id="MobiDB-lite"/>
    </source>
</evidence>
<keyword evidence="2" id="KW-0547">Nucleotide-binding</keyword>
<name>A0A6A3BTU0_HIBSY</name>